<feature type="compositionally biased region" description="Basic and acidic residues" evidence="1">
    <location>
        <begin position="569"/>
        <end position="588"/>
    </location>
</feature>
<proteinExistence type="predicted"/>
<accession>A0ABW1Z921</accession>
<organism evidence="2 3">
    <name type="scientific">Granulicella cerasi</name>
    <dbReference type="NCBI Taxonomy" id="741063"/>
    <lineage>
        <taxon>Bacteria</taxon>
        <taxon>Pseudomonadati</taxon>
        <taxon>Acidobacteriota</taxon>
        <taxon>Terriglobia</taxon>
        <taxon>Terriglobales</taxon>
        <taxon>Acidobacteriaceae</taxon>
        <taxon>Granulicella</taxon>
    </lineage>
</organism>
<dbReference type="RefSeq" id="WP_263371763.1">
    <property type="nucleotide sequence ID" value="NZ_JAGSYD010000003.1"/>
</dbReference>
<protein>
    <submittedName>
        <fullName evidence="2">DUF4932 domain-containing protein</fullName>
    </submittedName>
</protein>
<keyword evidence="3" id="KW-1185">Reference proteome</keyword>
<name>A0ABW1Z921_9BACT</name>
<evidence type="ECO:0000313" key="2">
    <source>
        <dbReference type="EMBL" id="MFC6645390.1"/>
    </source>
</evidence>
<dbReference type="Proteomes" id="UP001596391">
    <property type="component" value="Unassembled WGS sequence"/>
</dbReference>
<reference evidence="3" key="1">
    <citation type="journal article" date="2019" name="Int. J. Syst. Evol. Microbiol.">
        <title>The Global Catalogue of Microorganisms (GCM) 10K type strain sequencing project: providing services to taxonomists for standard genome sequencing and annotation.</title>
        <authorList>
            <consortium name="The Broad Institute Genomics Platform"/>
            <consortium name="The Broad Institute Genome Sequencing Center for Infectious Disease"/>
            <person name="Wu L."/>
            <person name="Ma J."/>
        </authorList>
    </citation>
    <scope>NUCLEOTIDE SEQUENCE [LARGE SCALE GENOMIC DNA]</scope>
    <source>
        <strain evidence="3">CGMCC 1.16026</strain>
    </source>
</reference>
<dbReference type="SUPFAM" id="SSF48452">
    <property type="entry name" value="TPR-like"/>
    <property type="match status" value="1"/>
</dbReference>
<evidence type="ECO:0000313" key="3">
    <source>
        <dbReference type="Proteomes" id="UP001596391"/>
    </source>
</evidence>
<feature type="region of interest" description="Disordered" evidence="1">
    <location>
        <begin position="17"/>
        <end position="49"/>
    </location>
</feature>
<dbReference type="InterPro" id="IPR011990">
    <property type="entry name" value="TPR-like_helical_dom_sf"/>
</dbReference>
<evidence type="ECO:0000256" key="1">
    <source>
        <dbReference type="SAM" id="MobiDB-lite"/>
    </source>
</evidence>
<gene>
    <name evidence="2" type="ORF">ACFQBQ_07285</name>
</gene>
<dbReference type="EMBL" id="JBHSWI010000001">
    <property type="protein sequence ID" value="MFC6645390.1"/>
    <property type="molecule type" value="Genomic_DNA"/>
</dbReference>
<sequence>MLTLGFGLASMAVAQSSSSSSSSAPGAQIRQDDGNPTARPRAAQIQAGGASVTLETSEPLFDMGSALNTCGYDADLDKSLPVRTEVRNDINEVLKTSEAARASRDALCTYLELHRLAGSALNVGQYVSLALYLSPPPTMTPNVDVSDLPPQAAQVEQVLPLLRDFAEKINLHYIWLQHRPEYDAVTTRMHDPMQQMVLGTNVFLHMPVSSYDGRRFLVLLEPMLSPALTNARIYGMDYIIVTSPQKTEGDVLPVRLEQIRHIYLHYLIEPMVYSRGQAMERMQPLLRAVSDAPIEFIYKSDVVALITECLIKAIEAHMFKIAGPEPKRPRSGFSHADDTDYLTLRNAYDRETAIEQQRLVDKDETQGWVLTGYFYGALTEMSKDGASLTEQMAPLIYGMDAGREINHAKNIVFDKTGTIEDPLRYSRSHAPLVGMDRAELDLATGKMDEAADLAEAELGKPNGDKGRATYVLARIDLAHGDPEKAMAGLQQATTLTKDPRTLAWAHIYMGRLYDTMTPPERDHAVTEYKAALATRDSRPDTKTAAEAGLAKPFALPQRGPAPTKATQAKPEDDDKDFDPTAKAEKEAYKPTPPKP</sequence>
<feature type="region of interest" description="Disordered" evidence="1">
    <location>
        <begin position="532"/>
        <end position="595"/>
    </location>
</feature>
<comment type="caution">
    <text evidence="2">The sequence shown here is derived from an EMBL/GenBank/DDBJ whole genome shotgun (WGS) entry which is preliminary data.</text>
</comment>
<dbReference type="Gene3D" id="1.25.40.10">
    <property type="entry name" value="Tetratricopeptide repeat domain"/>
    <property type="match status" value="1"/>
</dbReference>